<dbReference type="GO" id="GO:0043107">
    <property type="term" value="P:type IV pilus-dependent motility"/>
    <property type="evidence" value="ECO:0007669"/>
    <property type="project" value="TreeGrafter"/>
</dbReference>
<evidence type="ECO:0000313" key="5">
    <source>
        <dbReference type="Proteomes" id="UP000254065"/>
    </source>
</evidence>
<dbReference type="OrthoDB" id="5296173at2"/>
<dbReference type="PANTHER" id="PTHR40278">
    <property type="entry name" value="DNA UTILIZATION PROTEIN HOFN"/>
    <property type="match status" value="1"/>
</dbReference>
<dbReference type="InterPro" id="IPR007813">
    <property type="entry name" value="PilN"/>
</dbReference>
<gene>
    <name evidence="4" type="ORF">NCTC12877_02559</name>
</gene>
<dbReference type="EMBL" id="UGQB01000004">
    <property type="protein sequence ID" value="STZ09538.1"/>
    <property type="molecule type" value="Genomic_DNA"/>
</dbReference>
<dbReference type="GO" id="GO:0043683">
    <property type="term" value="P:type IV pilus assembly"/>
    <property type="evidence" value="ECO:0007669"/>
    <property type="project" value="TreeGrafter"/>
</dbReference>
<dbReference type="STRING" id="1122244.GCA_000426885_01675"/>
<dbReference type="InterPro" id="IPR052534">
    <property type="entry name" value="Extracell_DNA_Util/SecSys_Comp"/>
</dbReference>
<organism evidence="4 5">
    <name type="scientific">Moraxella caprae</name>
    <dbReference type="NCBI Taxonomy" id="90240"/>
    <lineage>
        <taxon>Bacteria</taxon>
        <taxon>Pseudomonadati</taxon>
        <taxon>Pseudomonadota</taxon>
        <taxon>Gammaproteobacteria</taxon>
        <taxon>Moraxellales</taxon>
        <taxon>Moraxellaceae</taxon>
        <taxon>Moraxella</taxon>
    </lineage>
</organism>
<keyword evidence="5" id="KW-1185">Reference proteome</keyword>
<feature type="compositionally biased region" description="Polar residues" evidence="2">
    <location>
        <begin position="244"/>
        <end position="267"/>
    </location>
</feature>
<evidence type="ECO:0000313" key="4">
    <source>
        <dbReference type="EMBL" id="STZ09538.1"/>
    </source>
</evidence>
<keyword evidence="3" id="KW-1133">Transmembrane helix</keyword>
<evidence type="ECO:0000256" key="1">
    <source>
        <dbReference type="SAM" id="Coils"/>
    </source>
</evidence>
<evidence type="ECO:0000256" key="2">
    <source>
        <dbReference type="SAM" id="MobiDB-lite"/>
    </source>
</evidence>
<proteinExistence type="predicted"/>
<dbReference type="Pfam" id="PF05137">
    <property type="entry name" value="PilN"/>
    <property type="match status" value="1"/>
</dbReference>
<dbReference type="Proteomes" id="UP000254065">
    <property type="component" value="Unassembled WGS sequence"/>
</dbReference>
<feature type="transmembrane region" description="Helical" evidence="3">
    <location>
        <begin position="21"/>
        <end position="43"/>
    </location>
</feature>
<evidence type="ECO:0000256" key="3">
    <source>
        <dbReference type="SAM" id="Phobius"/>
    </source>
</evidence>
<feature type="compositionally biased region" description="Low complexity" evidence="2">
    <location>
        <begin position="270"/>
        <end position="284"/>
    </location>
</feature>
<reference evidence="4 5" key="1">
    <citation type="submission" date="2018-06" db="EMBL/GenBank/DDBJ databases">
        <authorList>
            <consortium name="Pathogen Informatics"/>
            <person name="Doyle S."/>
        </authorList>
    </citation>
    <scope>NUCLEOTIDE SEQUENCE [LARGE SCALE GENOMIC DNA]</scope>
    <source>
        <strain evidence="4 5">NCTC12877</strain>
    </source>
</reference>
<name>A0A378R3E3_9GAMM</name>
<protein>
    <submittedName>
        <fullName evidence="4">Fimbrial assembly protein (PilN)</fullName>
    </submittedName>
</protein>
<feature type="coiled-coil region" evidence="1">
    <location>
        <begin position="40"/>
        <end position="91"/>
    </location>
</feature>
<accession>A0A378R3E3</accession>
<keyword evidence="3" id="KW-0812">Transmembrane</keyword>
<sequence>MARINLLPWRKEQRERRNKEFNLLAGATAGLAILATILVLSILNRELTNQQNANKHIEDANAQLDVALKSIEELEVKREQMLSQMKVIQDLQGRRSVPVRVWDNIARAIPRDTMYLNNIKREGDVITFTGFAANPNVVANLVRNLNASEWLDGSAVVSIKTKLEAYQSTPSQQLADAGTRSVYPEDGYVEFVATTKIQYQEDKEEATDSTGEDVVLPPVTVDSQSVGAQTMPEVSAIGVDNAPAQASSTTSEAIPASEPTNNTTSDTEATDTPNTQNTQPTPTDGSTQVGGQP</sequence>
<keyword evidence="1" id="KW-0175">Coiled coil</keyword>
<dbReference type="PANTHER" id="PTHR40278:SF2">
    <property type="entry name" value="TYPE IV PILUS INNER MEMBRANE COMPONENT PILN"/>
    <property type="match status" value="1"/>
</dbReference>
<feature type="region of interest" description="Disordered" evidence="2">
    <location>
        <begin position="231"/>
        <end position="293"/>
    </location>
</feature>
<keyword evidence="3" id="KW-0472">Membrane</keyword>
<dbReference type="AlphaFoldDB" id="A0A378R3E3"/>
<dbReference type="RefSeq" id="WP_084137713.1">
    <property type="nucleotide sequence ID" value="NZ_UGQB01000004.1"/>
</dbReference>